<organism evidence="6 7">
    <name type="scientific">Larinioides sclopetarius</name>
    <dbReference type="NCBI Taxonomy" id="280406"/>
    <lineage>
        <taxon>Eukaryota</taxon>
        <taxon>Metazoa</taxon>
        <taxon>Ecdysozoa</taxon>
        <taxon>Arthropoda</taxon>
        <taxon>Chelicerata</taxon>
        <taxon>Arachnida</taxon>
        <taxon>Araneae</taxon>
        <taxon>Araneomorphae</taxon>
        <taxon>Entelegynae</taxon>
        <taxon>Araneoidea</taxon>
        <taxon>Araneidae</taxon>
        <taxon>Larinioides</taxon>
    </lineage>
</organism>
<keyword evidence="3 4" id="KW-0645">Protease</keyword>
<dbReference type="SMART" id="SM00235">
    <property type="entry name" value="ZnMc"/>
    <property type="match status" value="1"/>
</dbReference>
<keyword evidence="3 4" id="KW-0479">Metal-binding</keyword>
<keyword evidence="7" id="KW-1185">Reference proteome</keyword>
<dbReference type="PROSITE" id="PS51864">
    <property type="entry name" value="ASTACIN"/>
    <property type="match status" value="1"/>
</dbReference>
<dbReference type="CDD" id="cd04280">
    <property type="entry name" value="ZnMc_astacin_like"/>
    <property type="match status" value="1"/>
</dbReference>
<comment type="caution">
    <text evidence="6">The sequence shown here is derived from an EMBL/GenBank/DDBJ whole genome shotgun (WGS) entry which is preliminary data.</text>
</comment>
<proteinExistence type="predicted"/>
<dbReference type="EMBL" id="CAXIEN010000025">
    <property type="protein sequence ID" value="CAL1266932.1"/>
    <property type="molecule type" value="Genomic_DNA"/>
</dbReference>
<comment type="cofactor">
    <cofactor evidence="3 4">
        <name>Zn(2+)</name>
        <dbReference type="ChEBI" id="CHEBI:29105"/>
    </cofactor>
    <text evidence="3 4">Binds 1 zinc ion per subunit.</text>
</comment>
<feature type="binding site" evidence="3">
    <location>
        <position position="149"/>
    </location>
    <ligand>
        <name>Zn(2+)</name>
        <dbReference type="ChEBI" id="CHEBI:29105"/>
        <note>catalytic</note>
    </ligand>
</feature>
<dbReference type="Gene3D" id="3.40.390.10">
    <property type="entry name" value="Collagenase (Catalytic Domain)"/>
    <property type="match status" value="1"/>
</dbReference>
<dbReference type="InterPro" id="IPR034035">
    <property type="entry name" value="Astacin-like_dom"/>
</dbReference>
<feature type="domain" description="Peptidase M12A" evidence="5">
    <location>
        <begin position="55"/>
        <end position="254"/>
    </location>
</feature>
<evidence type="ECO:0000259" key="5">
    <source>
        <dbReference type="PROSITE" id="PS51864"/>
    </source>
</evidence>
<dbReference type="PRINTS" id="PR00480">
    <property type="entry name" value="ASTACIN"/>
</dbReference>
<keyword evidence="3 4" id="KW-0482">Metalloprotease</keyword>
<keyword evidence="3 4" id="KW-0378">Hydrolase</keyword>
<dbReference type="EC" id="3.4.24.-" evidence="4"/>
<reference evidence="6 7" key="1">
    <citation type="submission" date="2024-04" db="EMBL/GenBank/DDBJ databases">
        <authorList>
            <person name="Rising A."/>
            <person name="Reimegard J."/>
            <person name="Sonavane S."/>
            <person name="Akerstrom W."/>
            <person name="Nylinder S."/>
            <person name="Hedman E."/>
            <person name="Kallberg Y."/>
        </authorList>
    </citation>
    <scope>NUCLEOTIDE SEQUENCE [LARGE SCALE GENOMIC DNA]</scope>
</reference>
<accession>A0AAV1Z9E3</accession>
<sequence length="255" mass="29395">MLLYKLIVSVVSIFTRPFHHHSEQTTIQPLSAHERLIAHNAFYGTEEMKVHPDHAGIKDTRYRWDGYPGSGVVPFVISDELDDIRDMIDEAMEQYHKDTCIRFVPRTNQQNYIHLKKEQGCWSYVGKISQGAQTVSIGEGCERLGTVVHELGHAIGLFHEHQRSDRNTYIRVFMNNVQEGYEGQFNRTKANQESIWSRYDTTSIMHYGNYAFSKDPGNLKTMEAKNGQPLLEPYEKPGLNNRDIATVNGIYKCRK</sequence>
<feature type="active site" evidence="3">
    <location>
        <position position="150"/>
    </location>
</feature>
<dbReference type="GO" id="GO:0004222">
    <property type="term" value="F:metalloendopeptidase activity"/>
    <property type="evidence" value="ECO:0007669"/>
    <property type="project" value="UniProtKB-UniRule"/>
</dbReference>
<evidence type="ECO:0000256" key="1">
    <source>
        <dbReference type="ARBA" id="ARBA00011245"/>
    </source>
</evidence>
<comment type="subunit">
    <text evidence="1">Monomer.</text>
</comment>
<dbReference type="PANTHER" id="PTHR10127:SF883">
    <property type="entry name" value="ZINC METALLOPROTEINASE NAS-8"/>
    <property type="match status" value="1"/>
</dbReference>
<comment type="function">
    <text evidence="2">Zinc metalloprotease. Provoques deadhesion of endothelial cells from cell cultures, and also degradation of fibronectin, fibrinogen and gelatin in vitro. Its role in the venom is not fully understood but it might act as a spreading factor that facilitates diffusion of other venom toxins. Alternatively, it might be involved in the proteolytic processing of other venom toxins or it might play a role in extra-oral digestion of prey.</text>
</comment>
<dbReference type="Proteomes" id="UP001497382">
    <property type="component" value="Unassembled WGS sequence"/>
</dbReference>
<comment type="caution">
    <text evidence="3">Lacks conserved residue(s) required for the propagation of feature annotation.</text>
</comment>
<feature type="binding site" evidence="3">
    <location>
        <position position="153"/>
    </location>
    <ligand>
        <name>Zn(2+)</name>
        <dbReference type="ChEBI" id="CHEBI:29105"/>
        <note>catalytic</note>
    </ligand>
</feature>
<evidence type="ECO:0000313" key="7">
    <source>
        <dbReference type="Proteomes" id="UP001497382"/>
    </source>
</evidence>
<protein>
    <recommendedName>
        <fullName evidence="4">Metalloendopeptidase</fullName>
        <ecNumber evidence="4">3.4.24.-</ecNumber>
    </recommendedName>
</protein>
<dbReference type="Pfam" id="PF01400">
    <property type="entry name" value="Astacin"/>
    <property type="match status" value="1"/>
</dbReference>
<dbReference type="AlphaFoldDB" id="A0AAV1Z9E3"/>
<dbReference type="GO" id="GO:0006508">
    <property type="term" value="P:proteolysis"/>
    <property type="evidence" value="ECO:0007669"/>
    <property type="project" value="UniProtKB-KW"/>
</dbReference>
<dbReference type="GO" id="GO:0008270">
    <property type="term" value="F:zinc ion binding"/>
    <property type="evidence" value="ECO:0007669"/>
    <property type="project" value="UniProtKB-UniRule"/>
</dbReference>
<evidence type="ECO:0000256" key="4">
    <source>
        <dbReference type="RuleBase" id="RU361183"/>
    </source>
</evidence>
<evidence type="ECO:0000313" key="6">
    <source>
        <dbReference type="EMBL" id="CAL1266932.1"/>
    </source>
</evidence>
<feature type="binding site" evidence="3">
    <location>
        <position position="159"/>
    </location>
    <ligand>
        <name>Zn(2+)</name>
        <dbReference type="ChEBI" id="CHEBI:29105"/>
        <note>catalytic</note>
    </ligand>
</feature>
<gene>
    <name evidence="6" type="ORF">LARSCL_LOCUS3359</name>
</gene>
<dbReference type="PANTHER" id="PTHR10127">
    <property type="entry name" value="DISCOIDIN, CUB, EGF, LAMININ , AND ZINC METALLOPROTEASE DOMAIN CONTAINING"/>
    <property type="match status" value="1"/>
</dbReference>
<dbReference type="InterPro" id="IPR001506">
    <property type="entry name" value="Peptidase_M12A"/>
</dbReference>
<keyword evidence="3 4" id="KW-0862">Zinc</keyword>
<name>A0AAV1Z9E3_9ARAC</name>
<evidence type="ECO:0000256" key="2">
    <source>
        <dbReference type="ARBA" id="ARBA00025529"/>
    </source>
</evidence>
<dbReference type="SUPFAM" id="SSF55486">
    <property type="entry name" value="Metalloproteases ('zincins'), catalytic domain"/>
    <property type="match status" value="1"/>
</dbReference>
<dbReference type="InterPro" id="IPR024079">
    <property type="entry name" value="MetalloPept_cat_dom_sf"/>
</dbReference>
<evidence type="ECO:0000256" key="3">
    <source>
        <dbReference type="PROSITE-ProRule" id="PRU01211"/>
    </source>
</evidence>
<dbReference type="InterPro" id="IPR006026">
    <property type="entry name" value="Peptidase_Metallo"/>
</dbReference>